<evidence type="ECO:0000256" key="1">
    <source>
        <dbReference type="ARBA" id="ARBA00004123"/>
    </source>
</evidence>
<comment type="subcellular location">
    <subcellularLocation>
        <location evidence="1">Nucleus</location>
    </subcellularLocation>
</comment>
<evidence type="ECO:0000259" key="6">
    <source>
        <dbReference type="PROSITE" id="PS50102"/>
    </source>
</evidence>
<evidence type="ECO:0000256" key="5">
    <source>
        <dbReference type="SAM" id="MobiDB-lite"/>
    </source>
</evidence>
<feature type="compositionally biased region" description="Basic residues" evidence="5">
    <location>
        <begin position="280"/>
        <end position="290"/>
    </location>
</feature>
<feature type="domain" description="RRM" evidence="6">
    <location>
        <begin position="167"/>
        <end position="237"/>
    </location>
</feature>
<dbReference type="GO" id="GO:0003723">
    <property type="term" value="F:RNA binding"/>
    <property type="evidence" value="ECO:0007669"/>
    <property type="project" value="UniProtKB-UniRule"/>
</dbReference>
<feature type="domain" description="RRM" evidence="6">
    <location>
        <begin position="87"/>
        <end position="157"/>
    </location>
</feature>
<feature type="domain" description="RRM" evidence="6">
    <location>
        <begin position="5"/>
        <end position="74"/>
    </location>
</feature>
<proteinExistence type="predicted"/>
<evidence type="ECO:0000313" key="7">
    <source>
        <dbReference type="EMBL" id="KRX01624.1"/>
    </source>
</evidence>
<dbReference type="PROSITE" id="PS50102">
    <property type="entry name" value="RRM"/>
    <property type="match status" value="3"/>
</dbReference>
<dbReference type="PANTHER" id="PTHR48038:SF3">
    <property type="entry name" value="SPLICING FACTOR, ARGININE_SERINE-RICH 1-RELATED"/>
    <property type="match status" value="1"/>
</dbReference>
<keyword evidence="8" id="KW-1185">Reference proteome</keyword>
<dbReference type="CDD" id="cd00590">
    <property type="entry name" value="RRM_SF"/>
    <property type="match status" value="1"/>
</dbReference>
<dbReference type="SMART" id="SM00360">
    <property type="entry name" value="RRM"/>
    <property type="match status" value="3"/>
</dbReference>
<keyword evidence="3" id="KW-0539">Nucleus</keyword>
<accession>A0A0V0QHH9</accession>
<sequence length="298" mass="33509">MSENNRIYIGKIAGLTKEDLMSVCEKAGTIRDFMMKDSYAFVEFDRDNDATQALMELDGRQIKGIRIFAEYAKKKSDLDDQYFQSHPRIYVGRIPGNIRKEDILAEFGKYGEIADILKKDDYAFIEYKVPESAKAAIQGLNGFLVNGNRLVVEGARPKEVGNKVEYPRLYIGKLGPNVKKADLVQTFGSYGEIVDILMKDDYAFLEYQTTASAARAIAEQNGARLCGAKLVVEEAKPKDGEMQLKRLPIKNRLVLNNMDNKGSGFDAKILGTKVRGTRLSPRRSLSRSRSRSQDNKRA</sequence>
<dbReference type="InParanoid" id="A0A0V0QHH9"/>
<dbReference type="InterPro" id="IPR012677">
    <property type="entry name" value="Nucleotide-bd_a/b_plait_sf"/>
</dbReference>
<dbReference type="EMBL" id="LDAU01000169">
    <property type="protein sequence ID" value="KRX01624.1"/>
    <property type="molecule type" value="Genomic_DNA"/>
</dbReference>
<organism evidence="7 8">
    <name type="scientific">Pseudocohnilembus persalinus</name>
    <name type="common">Ciliate</name>
    <dbReference type="NCBI Taxonomy" id="266149"/>
    <lineage>
        <taxon>Eukaryota</taxon>
        <taxon>Sar</taxon>
        <taxon>Alveolata</taxon>
        <taxon>Ciliophora</taxon>
        <taxon>Intramacronucleata</taxon>
        <taxon>Oligohymenophorea</taxon>
        <taxon>Scuticociliatia</taxon>
        <taxon>Philasterida</taxon>
        <taxon>Pseudocohnilembidae</taxon>
        <taxon>Pseudocohnilembus</taxon>
    </lineage>
</organism>
<dbReference type="InterPro" id="IPR000504">
    <property type="entry name" value="RRM_dom"/>
</dbReference>
<dbReference type="SUPFAM" id="SSF54928">
    <property type="entry name" value="RNA-binding domain, RBD"/>
    <property type="match status" value="3"/>
</dbReference>
<protein>
    <recommendedName>
        <fullName evidence="6">RRM domain-containing protein</fullName>
    </recommendedName>
</protein>
<comment type="caution">
    <text evidence="7">The sequence shown here is derived from an EMBL/GenBank/DDBJ whole genome shotgun (WGS) entry which is preliminary data.</text>
</comment>
<dbReference type="Gene3D" id="3.30.70.330">
    <property type="match status" value="3"/>
</dbReference>
<dbReference type="OMA" id="YYESDAR"/>
<dbReference type="GO" id="GO:0005634">
    <property type="term" value="C:nucleus"/>
    <property type="evidence" value="ECO:0007669"/>
    <property type="project" value="UniProtKB-SubCell"/>
</dbReference>
<keyword evidence="2 4" id="KW-0694">RNA-binding</keyword>
<dbReference type="OrthoDB" id="1099063at2759"/>
<evidence type="ECO:0000256" key="3">
    <source>
        <dbReference type="ARBA" id="ARBA00023242"/>
    </source>
</evidence>
<name>A0A0V0QHH9_PSEPJ</name>
<dbReference type="Pfam" id="PF00076">
    <property type="entry name" value="RRM_1"/>
    <property type="match status" value="3"/>
</dbReference>
<dbReference type="InterPro" id="IPR035979">
    <property type="entry name" value="RBD_domain_sf"/>
</dbReference>
<gene>
    <name evidence="7" type="ORF">PPERSA_00331</name>
</gene>
<feature type="region of interest" description="Disordered" evidence="5">
    <location>
        <begin position="276"/>
        <end position="298"/>
    </location>
</feature>
<evidence type="ECO:0000256" key="2">
    <source>
        <dbReference type="ARBA" id="ARBA00022884"/>
    </source>
</evidence>
<dbReference type="Proteomes" id="UP000054937">
    <property type="component" value="Unassembled WGS sequence"/>
</dbReference>
<dbReference type="AlphaFoldDB" id="A0A0V0QHH9"/>
<reference evidence="7 8" key="1">
    <citation type="journal article" date="2015" name="Sci. Rep.">
        <title>Genome of the facultative scuticociliatosis pathogen Pseudocohnilembus persalinus provides insight into its virulence through horizontal gene transfer.</title>
        <authorList>
            <person name="Xiong J."/>
            <person name="Wang G."/>
            <person name="Cheng J."/>
            <person name="Tian M."/>
            <person name="Pan X."/>
            <person name="Warren A."/>
            <person name="Jiang C."/>
            <person name="Yuan D."/>
            <person name="Miao W."/>
        </authorList>
    </citation>
    <scope>NUCLEOTIDE SEQUENCE [LARGE SCALE GENOMIC DNA]</scope>
    <source>
        <strain evidence="7">36N120E</strain>
    </source>
</reference>
<evidence type="ECO:0000256" key="4">
    <source>
        <dbReference type="PROSITE-ProRule" id="PRU00176"/>
    </source>
</evidence>
<dbReference type="PANTHER" id="PTHR48038">
    <property type="entry name" value="RIBONUCLEOPROTEIN RB97D"/>
    <property type="match status" value="1"/>
</dbReference>
<evidence type="ECO:0000313" key="8">
    <source>
        <dbReference type="Proteomes" id="UP000054937"/>
    </source>
</evidence>